<dbReference type="PANTHER" id="PTHR21366:SF14">
    <property type="entry name" value="GLYOXALASE DOMAIN-CONTAINING PROTEIN 5"/>
    <property type="match status" value="1"/>
</dbReference>
<dbReference type="InterPro" id="IPR029068">
    <property type="entry name" value="Glyas_Bleomycin-R_OHBP_Dase"/>
</dbReference>
<feature type="domain" description="VOC" evidence="1">
    <location>
        <begin position="5"/>
        <end position="132"/>
    </location>
</feature>
<keyword evidence="3" id="KW-1185">Reference proteome</keyword>
<dbReference type="Pfam" id="PF00903">
    <property type="entry name" value="Glyoxalase"/>
    <property type="match status" value="1"/>
</dbReference>
<organism evidence="2 3">
    <name type="scientific">Amphritea atlantica</name>
    <dbReference type="NCBI Taxonomy" id="355243"/>
    <lineage>
        <taxon>Bacteria</taxon>
        <taxon>Pseudomonadati</taxon>
        <taxon>Pseudomonadota</taxon>
        <taxon>Gammaproteobacteria</taxon>
        <taxon>Oceanospirillales</taxon>
        <taxon>Oceanospirillaceae</taxon>
        <taxon>Amphritea</taxon>
    </lineage>
</organism>
<dbReference type="Gene3D" id="3.10.180.10">
    <property type="entry name" value="2,3-Dihydroxybiphenyl 1,2-Dioxygenase, domain 1"/>
    <property type="match status" value="1"/>
</dbReference>
<dbReference type="PROSITE" id="PS51819">
    <property type="entry name" value="VOC"/>
    <property type="match status" value="1"/>
</dbReference>
<dbReference type="Proteomes" id="UP001059950">
    <property type="component" value="Chromosome"/>
</dbReference>
<dbReference type="InterPro" id="IPR004360">
    <property type="entry name" value="Glyas_Fos-R_dOase_dom"/>
</dbReference>
<evidence type="ECO:0000313" key="2">
    <source>
        <dbReference type="EMBL" id="UTW01923.1"/>
    </source>
</evidence>
<proteinExistence type="predicted"/>
<dbReference type="EMBL" id="CP073344">
    <property type="protein sequence ID" value="UTW01923.1"/>
    <property type="molecule type" value="Genomic_DNA"/>
</dbReference>
<dbReference type="InterPro" id="IPR050383">
    <property type="entry name" value="GlyoxalaseI/FosfomycinResist"/>
</dbReference>
<dbReference type="SUPFAM" id="SSF54593">
    <property type="entry name" value="Glyoxalase/Bleomycin resistance protein/Dihydroxybiphenyl dioxygenase"/>
    <property type="match status" value="1"/>
</dbReference>
<name>A0ABY5GR55_9GAMM</name>
<dbReference type="InterPro" id="IPR037523">
    <property type="entry name" value="VOC_core"/>
</dbReference>
<accession>A0ABY5GR55</accession>
<gene>
    <name evidence="2" type="ORF">KDX31_11170</name>
</gene>
<dbReference type="PANTHER" id="PTHR21366">
    <property type="entry name" value="GLYOXALASE FAMILY PROTEIN"/>
    <property type="match status" value="1"/>
</dbReference>
<reference evidence="2" key="1">
    <citation type="submission" date="2021-04" db="EMBL/GenBank/DDBJ databases">
        <title>Oceanospirillales bacteria with DddD are important DMSP degraders in coastal seawater.</title>
        <authorList>
            <person name="Liu J."/>
        </authorList>
    </citation>
    <scope>NUCLEOTIDE SEQUENCE</scope>
    <source>
        <strain evidence="2">GY6</strain>
    </source>
</reference>
<protein>
    <submittedName>
        <fullName evidence="2">VOC family protein</fullName>
    </submittedName>
</protein>
<evidence type="ECO:0000313" key="3">
    <source>
        <dbReference type="Proteomes" id="UP001059950"/>
    </source>
</evidence>
<sequence length="138" mass="15228">MVIAGIDHIVLRTSQLEKMLRFYCDVLGCHVERELPPETGLVQLRAGTALIDIVPVDSELGRAGGGPPTATENNMDHFCLLLEPISPQQLTEHLKQHKVSVGDFAKRYGSEGFGDSIYIQDPEGNTVELRSKKRSVDD</sequence>
<evidence type="ECO:0000259" key="1">
    <source>
        <dbReference type="PROSITE" id="PS51819"/>
    </source>
</evidence>